<dbReference type="Pfam" id="PF00535">
    <property type="entry name" value="Glycos_transf_2"/>
    <property type="match status" value="1"/>
</dbReference>
<feature type="transmembrane region" description="Helical" evidence="8">
    <location>
        <begin position="273"/>
        <end position="293"/>
    </location>
</feature>
<proteinExistence type="predicted"/>
<dbReference type="InterPro" id="IPR050256">
    <property type="entry name" value="Glycosyltransferase_2"/>
</dbReference>
<reference evidence="10 11" key="1">
    <citation type="submission" date="2019-03" db="EMBL/GenBank/DDBJ databases">
        <title>Genomic Encyclopedia of Type Strains, Phase IV (KMG-IV): sequencing the most valuable type-strain genomes for metagenomic binning, comparative biology and taxonomic classification.</title>
        <authorList>
            <person name="Goeker M."/>
        </authorList>
    </citation>
    <scope>NUCLEOTIDE SEQUENCE [LARGE SCALE GENOMIC DNA]</scope>
    <source>
        <strain evidence="10 11">DSM 19610</strain>
    </source>
</reference>
<feature type="domain" description="Glycosyltransferase 2-like" evidence="9">
    <location>
        <begin position="14"/>
        <end position="149"/>
    </location>
</feature>
<accession>A0A4R1HC62</accession>
<dbReference type="EMBL" id="SMFX01000001">
    <property type="protein sequence ID" value="TCK18191.1"/>
    <property type="molecule type" value="Genomic_DNA"/>
</dbReference>
<dbReference type="GO" id="GO:0005886">
    <property type="term" value="C:plasma membrane"/>
    <property type="evidence" value="ECO:0007669"/>
    <property type="project" value="TreeGrafter"/>
</dbReference>
<sequence>MQPGESDKTTLDISVIVPLYNEEESLVPLYESIVKSVGGLGLEYEIVFVDDGSKDSTFAMARDLSERDPHLRVIKFRKNYGQTPAMAAGIDHARGRVLITMDGDLQNDPGDIPLFLEKMDEGYDIVVGWRFNRQDKLITRKIPSQIANWLIGKVTGVPIKDNGCSLKAFRANVIKGVPLYSEMHRFIPAMTSLTGARIAEIKVRHHARKFGESKYGLSRIYKVLLDLLTIKTIVSFASRPLLWFAILAIPAALLSVTLLLTSLFGLFSDVGRFSVPIAGTGVLFGALAFFLLMGGAVGELIYKTGDLKLGQLSSLTARFLTRKEGSVSANHNNVQQTEQLD</sequence>
<dbReference type="PANTHER" id="PTHR48090:SF3">
    <property type="entry name" value="UNDECAPRENYL-PHOSPHATE 4-DEOXY-4-FORMAMIDO-L-ARABINOSE TRANSFERASE"/>
    <property type="match status" value="1"/>
</dbReference>
<dbReference type="GO" id="GO:0016757">
    <property type="term" value="F:glycosyltransferase activity"/>
    <property type="evidence" value="ECO:0007669"/>
    <property type="project" value="UniProtKB-KW"/>
</dbReference>
<evidence type="ECO:0000256" key="8">
    <source>
        <dbReference type="SAM" id="Phobius"/>
    </source>
</evidence>
<keyword evidence="3 10" id="KW-0808">Transferase</keyword>
<keyword evidence="1" id="KW-1003">Cell membrane</keyword>
<gene>
    <name evidence="10" type="ORF">DFR30_1466</name>
</gene>
<feature type="transmembrane region" description="Helical" evidence="8">
    <location>
        <begin position="241"/>
        <end position="267"/>
    </location>
</feature>
<dbReference type="SUPFAM" id="SSF53448">
    <property type="entry name" value="Nucleotide-diphospho-sugar transferases"/>
    <property type="match status" value="1"/>
</dbReference>
<dbReference type="PANTHER" id="PTHR48090">
    <property type="entry name" value="UNDECAPRENYL-PHOSPHATE 4-DEOXY-4-FORMAMIDO-L-ARABINOSE TRANSFERASE-RELATED"/>
    <property type="match status" value="1"/>
</dbReference>
<dbReference type="GO" id="GO:0009103">
    <property type="term" value="P:lipopolysaccharide biosynthetic process"/>
    <property type="evidence" value="ECO:0007669"/>
    <property type="project" value="UniProtKB-KW"/>
</dbReference>
<evidence type="ECO:0000256" key="1">
    <source>
        <dbReference type="ARBA" id="ARBA00022475"/>
    </source>
</evidence>
<dbReference type="CDD" id="cd04187">
    <property type="entry name" value="DPM1_like_bac"/>
    <property type="match status" value="1"/>
</dbReference>
<evidence type="ECO:0000313" key="11">
    <source>
        <dbReference type="Proteomes" id="UP000295707"/>
    </source>
</evidence>
<keyword evidence="11" id="KW-1185">Reference proteome</keyword>
<evidence type="ECO:0000256" key="7">
    <source>
        <dbReference type="ARBA" id="ARBA00023136"/>
    </source>
</evidence>
<evidence type="ECO:0000259" key="9">
    <source>
        <dbReference type="Pfam" id="PF00535"/>
    </source>
</evidence>
<comment type="caution">
    <text evidence="10">The sequence shown here is derived from an EMBL/GenBank/DDBJ whole genome shotgun (WGS) entry which is preliminary data.</text>
</comment>
<keyword evidence="5" id="KW-0448">Lipopolysaccharide biosynthesis</keyword>
<protein>
    <submittedName>
        <fullName evidence="10">Glycosyltransferase involved in cell wall biosynthesis</fullName>
    </submittedName>
</protein>
<dbReference type="InterPro" id="IPR029044">
    <property type="entry name" value="Nucleotide-diphossugar_trans"/>
</dbReference>
<dbReference type="InterPro" id="IPR001173">
    <property type="entry name" value="Glyco_trans_2-like"/>
</dbReference>
<keyword evidence="7 8" id="KW-0472">Membrane</keyword>
<evidence type="ECO:0000256" key="5">
    <source>
        <dbReference type="ARBA" id="ARBA00022985"/>
    </source>
</evidence>
<dbReference type="Gene3D" id="3.90.550.10">
    <property type="entry name" value="Spore Coat Polysaccharide Biosynthesis Protein SpsA, Chain A"/>
    <property type="match status" value="1"/>
</dbReference>
<evidence type="ECO:0000256" key="4">
    <source>
        <dbReference type="ARBA" id="ARBA00022692"/>
    </source>
</evidence>
<keyword evidence="6 8" id="KW-1133">Transmembrane helix</keyword>
<name>A0A4R1HC62_9GAMM</name>
<evidence type="ECO:0000256" key="6">
    <source>
        <dbReference type="ARBA" id="ARBA00022989"/>
    </source>
</evidence>
<dbReference type="AlphaFoldDB" id="A0A4R1HC62"/>
<keyword evidence="4 8" id="KW-0812">Transmembrane</keyword>
<keyword evidence="2" id="KW-0328">Glycosyltransferase</keyword>
<evidence type="ECO:0000256" key="3">
    <source>
        <dbReference type="ARBA" id="ARBA00022679"/>
    </source>
</evidence>
<evidence type="ECO:0000256" key="2">
    <source>
        <dbReference type="ARBA" id="ARBA00022676"/>
    </source>
</evidence>
<evidence type="ECO:0000313" key="10">
    <source>
        <dbReference type="EMBL" id="TCK18191.1"/>
    </source>
</evidence>
<organism evidence="10 11">
    <name type="scientific">Thiogranum longum</name>
    <dbReference type="NCBI Taxonomy" id="1537524"/>
    <lineage>
        <taxon>Bacteria</taxon>
        <taxon>Pseudomonadati</taxon>
        <taxon>Pseudomonadota</taxon>
        <taxon>Gammaproteobacteria</taxon>
        <taxon>Chromatiales</taxon>
        <taxon>Ectothiorhodospiraceae</taxon>
        <taxon>Thiogranum</taxon>
    </lineage>
</organism>
<dbReference type="Proteomes" id="UP000295707">
    <property type="component" value="Unassembled WGS sequence"/>
</dbReference>